<protein>
    <submittedName>
        <fullName evidence="3">Uncharacterized protein</fullName>
    </submittedName>
</protein>
<feature type="coiled-coil region" evidence="1">
    <location>
        <begin position="498"/>
        <end position="525"/>
    </location>
</feature>
<keyword evidence="1" id="KW-0175">Coiled coil</keyword>
<evidence type="ECO:0000256" key="1">
    <source>
        <dbReference type="SAM" id="Coils"/>
    </source>
</evidence>
<evidence type="ECO:0000256" key="2">
    <source>
        <dbReference type="SAM" id="MobiDB-lite"/>
    </source>
</evidence>
<evidence type="ECO:0000313" key="3">
    <source>
        <dbReference type="EMBL" id="KAK9816546.1"/>
    </source>
</evidence>
<name>A0AAW1Q3X6_9CHLO</name>
<feature type="compositionally biased region" description="Acidic residues" evidence="2">
    <location>
        <begin position="25"/>
        <end position="35"/>
    </location>
</feature>
<gene>
    <name evidence="3" type="ORF">WJX72_001787</name>
</gene>
<dbReference type="Proteomes" id="UP001489004">
    <property type="component" value="Unassembled WGS sequence"/>
</dbReference>
<sequence length="713" mass="81336">MADPHAESLPEFEDDVAYWGRTQMEDEYYESEGDTDAPNSLSSGLSPRDLKPRLKPWDYEEGYRALAYNSAMYGKAQAMRRDGHHPHHSNMGMADDLPSRLATQQLNALAGMSQKVALAIQHSRKMLERQSLMRDRALKNKVFRGWRGVRFGSVATQNKIRKAMARIQRGTLSRAFFTWRDDFGKLDKYTKMMRKCKQVLAKGLLKRAFAEWVTLVRERWWKNQFAMRDNQIHHLETEYKRMAARPIYVMNKRRQRRVLQEWFGQSEARIAKRNKFARAGRHFQNNTLSKAWTSWLDGFVERKAKVAFLRRVVMRINNLKVSNAFGAWTLLVGAKAEKEAKVSKGLAFWRNSQMGKAFARWGQFHDTLARNKKAVHMWKAPMLTRAFGGWNEHVQFYKEIRPICVAAAARVKNRALSFAFETWCDMVDEGKHCKLVDTKEEMAIKLTELAAENERLRRDNERFVRLIDSGEWGRGRVQELAQAGEILKGERDALMKLIHGLRHEYESVQAAKANQEAELRGLKEKLVLGGAARNRMLIKGGSSFNGLMRALKQDVIESGAPVLKDRNLLYEVDKLSLERVQVFPDGELNVQAMARDEKKGPVFLRQSPQSPGPVHKIRTPTALRSSATSPNRSRPMQSPATGRPTSGHRPGSAHAGSPQHQQPPRTASPQHESVLGALQSLSPSEVDRLERALRQDQPQAAAAGTRRRSSLNI</sequence>
<dbReference type="EMBL" id="JALJOR010000005">
    <property type="protein sequence ID" value="KAK9816546.1"/>
    <property type="molecule type" value="Genomic_DNA"/>
</dbReference>
<feature type="region of interest" description="Disordered" evidence="2">
    <location>
        <begin position="23"/>
        <end position="51"/>
    </location>
</feature>
<keyword evidence="4" id="KW-1185">Reference proteome</keyword>
<accession>A0AAW1Q3X6</accession>
<evidence type="ECO:0000313" key="4">
    <source>
        <dbReference type="Proteomes" id="UP001489004"/>
    </source>
</evidence>
<feature type="compositionally biased region" description="Polar residues" evidence="2">
    <location>
        <begin position="658"/>
        <end position="671"/>
    </location>
</feature>
<dbReference type="AlphaFoldDB" id="A0AAW1Q3X6"/>
<feature type="coiled-coil region" evidence="1">
    <location>
        <begin position="439"/>
        <end position="466"/>
    </location>
</feature>
<feature type="compositionally biased region" description="Basic and acidic residues" evidence="2">
    <location>
        <begin position="685"/>
        <end position="694"/>
    </location>
</feature>
<reference evidence="3 4" key="1">
    <citation type="journal article" date="2024" name="Nat. Commun.">
        <title>Phylogenomics reveals the evolutionary origins of lichenization in chlorophyte algae.</title>
        <authorList>
            <person name="Puginier C."/>
            <person name="Libourel C."/>
            <person name="Otte J."/>
            <person name="Skaloud P."/>
            <person name="Haon M."/>
            <person name="Grisel S."/>
            <person name="Petersen M."/>
            <person name="Berrin J.G."/>
            <person name="Delaux P.M."/>
            <person name="Dal Grande F."/>
            <person name="Keller J."/>
        </authorList>
    </citation>
    <scope>NUCLEOTIDE SEQUENCE [LARGE SCALE GENOMIC DNA]</scope>
    <source>
        <strain evidence="3 4">SAG 2043</strain>
    </source>
</reference>
<comment type="caution">
    <text evidence="3">The sequence shown here is derived from an EMBL/GenBank/DDBJ whole genome shotgun (WGS) entry which is preliminary data.</text>
</comment>
<feature type="compositionally biased region" description="Polar residues" evidence="2">
    <location>
        <begin position="622"/>
        <end position="644"/>
    </location>
</feature>
<proteinExistence type="predicted"/>
<organism evidence="3 4">
    <name type="scientific">[Myrmecia] bisecta</name>
    <dbReference type="NCBI Taxonomy" id="41462"/>
    <lineage>
        <taxon>Eukaryota</taxon>
        <taxon>Viridiplantae</taxon>
        <taxon>Chlorophyta</taxon>
        <taxon>core chlorophytes</taxon>
        <taxon>Trebouxiophyceae</taxon>
        <taxon>Trebouxiales</taxon>
        <taxon>Trebouxiaceae</taxon>
        <taxon>Myrmecia</taxon>
    </lineage>
</organism>
<feature type="region of interest" description="Disordered" evidence="2">
    <location>
        <begin position="601"/>
        <end position="713"/>
    </location>
</feature>